<evidence type="ECO:0000256" key="5">
    <source>
        <dbReference type="ARBA" id="ARBA00022750"/>
    </source>
</evidence>
<comment type="subcellular location">
    <subcellularLocation>
        <location evidence="9">Cell membrane</location>
        <topology evidence="9">Multi-pass membrane protein</topology>
    </subcellularLocation>
</comment>
<comment type="catalytic activity">
    <reaction evidence="9 10">
        <text>Release of signal peptides from bacterial membrane prolipoproteins. Hydrolyzes -Xaa-Yaa-Zaa-|-(S,diacylglyceryl)Cys-, in which Xaa is hydrophobic (preferably Leu), and Yaa (Ala or Ser) and Zaa (Gly or Ala) have small, neutral side chains.</text>
        <dbReference type="EC" id="3.4.23.36"/>
    </reaction>
</comment>
<organism evidence="13 14">
    <name type="scientific">Ornithinimicrobium faecis</name>
    <dbReference type="NCBI Taxonomy" id="2934158"/>
    <lineage>
        <taxon>Bacteria</taxon>
        <taxon>Bacillati</taxon>
        <taxon>Actinomycetota</taxon>
        <taxon>Actinomycetes</taxon>
        <taxon>Micrococcales</taxon>
        <taxon>Ornithinimicrobiaceae</taxon>
        <taxon>Ornithinimicrobium</taxon>
    </lineage>
</organism>
<dbReference type="EC" id="3.4.23.36" evidence="9"/>
<dbReference type="GO" id="GO:0004190">
    <property type="term" value="F:aspartic-type endopeptidase activity"/>
    <property type="evidence" value="ECO:0007669"/>
    <property type="project" value="UniProtKB-EC"/>
</dbReference>
<feature type="transmembrane region" description="Helical" evidence="9">
    <location>
        <begin position="78"/>
        <end position="103"/>
    </location>
</feature>
<comment type="similarity">
    <text evidence="1 9 11">Belongs to the peptidase A8 family.</text>
</comment>
<feature type="transmembrane region" description="Helical" evidence="9">
    <location>
        <begin position="154"/>
        <end position="174"/>
    </location>
</feature>
<keyword evidence="7 9" id="KW-1133">Transmembrane helix</keyword>
<dbReference type="Proteomes" id="UP001056455">
    <property type="component" value="Chromosome"/>
</dbReference>
<keyword evidence="5 9" id="KW-0064">Aspartyl protease</keyword>
<dbReference type="PANTHER" id="PTHR33695:SF1">
    <property type="entry name" value="LIPOPROTEIN SIGNAL PEPTIDASE"/>
    <property type="match status" value="1"/>
</dbReference>
<evidence type="ECO:0000256" key="7">
    <source>
        <dbReference type="ARBA" id="ARBA00022989"/>
    </source>
</evidence>
<evidence type="ECO:0000256" key="3">
    <source>
        <dbReference type="ARBA" id="ARBA00022670"/>
    </source>
</evidence>
<evidence type="ECO:0000256" key="9">
    <source>
        <dbReference type="HAMAP-Rule" id="MF_00161"/>
    </source>
</evidence>
<keyword evidence="2 9" id="KW-1003">Cell membrane</keyword>
<comment type="function">
    <text evidence="9 10">This protein specifically catalyzes the removal of signal peptides from prolipoproteins.</text>
</comment>
<feature type="region of interest" description="Disordered" evidence="12">
    <location>
        <begin position="1"/>
        <end position="22"/>
    </location>
</feature>
<evidence type="ECO:0000256" key="11">
    <source>
        <dbReference type="RuleBase" id="RU004181"/>
    </source>
</evidence>
<comment type="pathway">
    <text evidence="9">Protein modification; lipoprotein biosynthesis (signal peptide cleavage).</text>
</comment>
<evidence type="ECO:0000313" key="13">
    <source>
        <dbReference type="EMBL" id="USQ81540.1"/>
    </source>
</evidence>
<evidence type="ECO:0000256" key="10">
    <source>
        <dbReference type="RuleBase" id="RU000594"/>
    </source>
</evidence>
<keyword evidence="6 9" id="KW-0378">Hydrolase</keyword>
<dbReference type="RefSeq" id="WP_252595058.1">
    <property type="nucleotide sequence ID" value="NZ_CP099489.1"/>
</dbReference>
<dbReference type="InterPro" id="IPR001872">
    <property type="entry name" value="Peptidase_A8"/>
</dbReference>
<dbReference type="PANTHER" id="PTHR33695">
    <property type="entry name" value="LIPOPROTEIN SIGNAL PEPTIDASE"/>
    <property type="match status" value="1"/>
</dbReference>
<gene>
    <name evidence="9 13" type="primary">lspA</name>
    <name evidence="13" type="ORF">NF556_07795</name>
</gene>
<accession>A0ABY4YYL5</accession>
<evidence type="ECO:0000256" key="1">
    <source>
        <dbReference type="ARBA" id="ARBA00006139"/>
    </source>
</evidence>
<reference evidence="13" key="1">
    <citation type="submission" date="2022-06" db="EMBL/GenBank/DDBJ databases">
        <title>Ornithinimicrobium HY1793.</title>
        <authorList>
            <person name="Huang Y."/>
        </authorList>
    </citation>
    <scope>NUCLEOTIDE SEQUENCE</scope>
    <source>
        <strain evidence="13">HY1793</strain>
    </source>
</reference>
<feature type="active site" evidence="9">
    <location>
        <position position="159"/>
    </location>
</feature>
<feature type="active site" evidence="9">
    <location>
        <position position="145"/>
    </location>
</feature>
<evidence type="ECO:0000256" key="8">
    <source>
        <dbReference type="ARBA" id="ARBA00023136"/>
    </source>
</evidence>
<dbReference type="EMBL" id="CP099489">
    <property type="protein sequence ID" value="USQ81540.1"/>
    <property type="molecule type" value="Genomic_DNA"/>
</dbReference>
<evidence type="ECO:0000256" key="4">
    <source>
        <dbReference type="ARBA" id="ARBA00022692"/>
    </source>
</evidence>
<evidence type="ECO:0000256" key="6">
    <source>
        <dbReference type="ARBA" id="ARBA00022801"/>
    </source>
</evidence>
<keyword evidence="8 9" id="KW-0472">Membrane</keyword>
<evidence type="ECO:0000313" key="14">
    <source>
        <dbReference type="Proteomes" id="UP001056455"/>
    </source>
</evidence>
<name>A0ABY4YYL5_9MICO</name>
<sequence>MQAEAGAALTPEAGDNATDSPPRPHRRSLFWMVLAIAAVWVVSDQIAKNIAEDVLSDGSTRPFIGELLQFHLTYNPGAAFSMGTGSTGLLTILAVTVCIVIVWNARRLGSLPWAIGLGLLLGGALGNLTDRLIREPGFGKGHVVDFLMLPNFPIFNVADMGITFAAVLIGILALRGINPDGTLAADEEQKPKKPKKKRGRHADEGGAL</sequence>
<protein>
    <recommendedName>
        <fullName evidence="9">Lipoprotein signal peptidase</fullName>
        <ecNumber evidence="9">3.4.23.36</ecNumber>
    </recommendedName>
    <alternativeName>
        <fullName evidence="9">Prolipoprotein signal peptidase</fullName>
    </alternativeName>
    <alternativeName>
        <fullName evidence="9">Signal peptidase II</fullName>
        <shortName evidence="9">SPase II</shortName>
    </alternativeName>
</protein>
<feature type="region of interest" description="Disordered" evidence="12">
    <location>
        <begin position="182"/>
        <end position="208"/>
    </location>
</feature>
<dbReference type="PROSITE" id="PS00855">
    <property type="entry name" value="SPASE_II"/>
    <property type="match status" value="1"/>
</dbReference>
<keyword evidence="4 9" id="KW-0812">Transmembrane</keyword>
<evidence type="ECO:0000256" key="2">
    <source>
        <dbReference type="ARBA" id="ARBA00022475"/>
    </source>
</evidence>
<dbReference type="NCBIfam" id="TIGR00077">
    <property type="entry name" value="lspA"/>
    <property type="match status" value="1"/>
</dbReference>
<feature type="transmembrane region" description="Helical" evidence="9">
    <location>
        <begin position="110"/>
        <end position="128"/>
    </location>
</feature>
<evidence type="ECO:0000256" key="12">
    <source>
        <dbReference type="SAM" id="MobiDB-lite"/>
    </source>
</evidence>
<feature type="transmembrane region" description="Helical" evidence="9">
    <location>
        <begin position="29"/>
        <end position="47"/>
    </location>
</feature>
<keyword evidence="3 9" id="KW-0645">Protease</keyword>
<proteinExistence type="inferred from homology"/>
<dbReference type="PRINTS" id="PR00781">
    <property type="entry name" value="LIPOSIGPTASE"/>
</dbReference>
<dbReference type="HAMAP" id="MF_00161">
    <property type="entry name" value="LspA"/>
    <property type="match status" value="1"/>
</dbReference>
<dbReference type="Pfam" id="PF01252">
    <property type="entry name" value="Peptidase_A8"/>
    <property type="match status" value="1"/>
</dbReference>
<keyword evidence="14" id="KW-1185">Reference proteome</keyword>